<dbReference type="Proteomes" id="UP001595840">
    <property type="component" value="Unassembled WGS sequence"/>
</dbReference>
<evidence type="ECO:0000256" key="3">
    <source>
        <dbReference type="ARBA" id="ARBA00022475"/>
    </source>
</evidence>
<keyword evidence="2" id="KW-0813">Transport</keyword>
<dbReference type="Pfam" id="PF07690">
    <property type="entry name" value="MFS_1"/>
    <property type="match status" value="1"/>
</dbReference>
<keyword evidence="5 7" id="KW-1133">Transmembrane helix</keyword>
<feature type="transmembrane region" description="Helical" evidence="7">
    <location>
        <begin position="9"/>
        <end position="31"/>
    </location>
</feature>
<evidence type="ECO:0000256" key="6">
    <source>
        <dbReference type="ARBA" id="ARBA00023136"/>
    </source>
</evidence>
<feature type="transmembrane region" description="Helical" evidence="7">
    <location>
        <begin position="163"/>
        <end position="187"/>
    </location>
</feature>
<feature type="transmembrane region" description="Helical" evidence="7">
    <location>
        <begin position="132"/>
        <end position="151"/>
    </location>
</feature>
<feature type="domain" description="Major facilitator superfamily (MFS) profile" evidence="8">
    <location>
        <begin position="9"/>
        <end position="384"/>
    </location>
</feature>
<dbReference type="InterPro" id="IPR020846">
    <property type="entry name" value="MFS_dom"/>
</dbReference>
<keyword evidence="6 7" id="KW-0472">Membrane</keyword>
<feature type="transmembrane region" description="Helical" evidence="7">
    <location>
        <begin position="208"/>
        <end position="229"/>
    </location>
</feature>
<comment type="subcellular location">
    <subcellularLocation>
        <location evidence="1">Cell membrane</location>
        <topology evidence="1">Multi-pass membrane protein</topology>
    </subcellularLocation>
</comment>
<evidence type="ECO:0000256" key="7">
    <source>
        <dbReference type="SAM" id="Phobius"/>
    </source>
</evidence>
<evidence type="ECO:0000256" key="1">
    <source>
        <dbReference type="ARBA" id="ARBA00004651"/>
    </source>
</evidence>
<gene>
    <name evidence="9" type="ORF">ACFOX3_19165</name>
</gene>
<dbReference type="InterPro" id="IPR036259">
    <property type="entry name" value="MFS_trans_sf"/>
</dbReference>
<evidence type="ECO:0000313" key="10">
    <source>
        <dbReference type="Proteomes" id="UP001595840"/>
    </source>
</evidence>
<feature type="transmembrane region" description="Helical" evidence="7">
    <location>
        <begin position="100"/>
        <end position="120"/>
    </location>
</feature>
<evidence type="ECO:0000313" key="9">
    <source>
        <dbReference type="EMBL" id="MFC4364437.1"/>
    </source>
</evidence>
<dbReference type="Gene3D" id="1.20.1250.20">
    <property type="entry name" value="MFS general substrate transporter like domains"/>
    <property type="match status" value="1"/>
</dbReference>
<evidence type="ECO:0000259" key="8">
    <source>
        <dbReference type="PROSITE" id="PS50850"/>
    </source>
</evidence>
<dbReference type="RefSeq" id="WP_290260771.1">
    <property type="nucleotide sequence ID" value="NZ_JAUFQG010000004.1"/>
</dbReference>
<protein>
    <submittedName>
        <fullName evidence="9">MFS transporter</fullName>
    </submittedName>
</protein>
<accession>A0ABV8VCI3</accession>
<organism evidence="9 10">
    <name type="scientific">Simiduia curdlanivorans</name>
    <dbReference type="NCBI Taxonomy" id="1492769"/>
    <lineage>
        <taxon>Bacteria</taxon>
        <taxon>Pseudomonadati</taxon>
        <taxon>Pseudomonadota</taxon>
        <taxon>Gammaproteobacteria</taxon>
        <taxon>Cellvibrionales</taxon>
        <taxon>Cellvibrionaceae</taxon>
        <taxon>Simiduia</taxon>
    </lineage>
</organism>
<dbReference type="InterPro" id="IPR011701">
    <property type="entry name" value="MFS"/>
</dbReference>
<dbReference type="EMBL" id="JBHSCX010000025">
    <property type="protein sequence ID" value="MFC4364437.1"/>
    <property type="molecule type" value="Genomic_DNA"/>
</dbReference>
<feature type="transmembrane region" description="Helical" evidence="7">
    <location>
        <begin position="241"/>
        <end position="261"/>
    </location>
</feature>
<dbReference type="CDD" id="cd17472">
    <property type="entry name" value="MFS_YajR_like"/>
    <property type="match status" value="1"/>
</dbReference>
<dbReference type="PANTHER" id="PTHR23517">
    <property type="entry name" value="RESISTANCE PROTEIN MDTM, PUTATIVE-RELATED-RELATED"/>
    <property type="match status" value="1"/>
</dbReference>
<name>A0ABV8VCI3_9GAMM</name>
<keyword evidence="10" id="KW-1185">Reference proteome</keyword>
<dbReference type="PANTHER" id="PTHR23517:SF2">
    <property type="entry name" value="MULTIDRUG RESISTANCE PROTEIN MDTH"/>
    <property type="match status" value="1"/>
</dbReference>
<dbReference type="SUPFAM" id="SSF103473">
    <property type="entry name" value="MFS general substrate transporter"/>
    <property type="match status" value="1"/>
</dbReference>
<evidence type="ECO:0000256" key="4">
    <source>
        <dbReference type="ARBA" id="ARBA00022692"/>
    </source>
</evidence>
<keyword evidence="4 7" id="KW-0812">Transmembrane</keyword>
<dbReference type="PROSITE" id="PS50850">
    <property type="entry name" value="MFS"/>
    <property type="match status" value="1"/>
</dbReference>
<feature type="transmembrane region" description="Helical" evidence="7">
    <location>
        <begin position="76"/>
        <end position="94"/>
    </location>
</feature>
<feature type="transmembrane region" description="Helical" evidence="7">
    <location>
        <begin position="355"/>
        <end position="378"/>
    </location>
</feature>
<proteinExistence type="predicted"/>
<comment type="caution">
    <text evidence="9">The sequence shown here is derived from an EMBL/GenBank/DDBJ whole genome shotgun (WGS) entry which is preliminary data.</text>
</comment>
<evidence type="ECO:0000256" key="5">
    <source>
        <dbReference type="ARBA" id="ARBA00022989"/>
    </source>
</evidence>
<feature type="transmembrane region" description="Helical" evidence="7">
    <location>
        <begin position="273"/>
        <end position="306"/>
    </location>
</feature>
<evidence type="ECO:0000256" key="2">
    <source>
        <dbReference type="ARBA" id="ARBA00022448"/>
    </source>
</evidence>
<dbReference type="InterPro" id="IPR050171">
    <property type="entry name" value="MFS_Transporters"/>
</dbReference>
<reference evidence="10" key="1">
    <citation type="journal article" date="2019" name="Int. J. Syst. Evol. Microbiol.">
        <title>The Global Catalogue of Microorganisms (GCM) 10K type strain sequencing project: providing services to taxonomists for standard genome sequencing and annotation.</title>
        <authorList>
            <consortium name="The Broad Institute Genomics Platform"/>
            <consortium name="The Broad Institute Genome Sequencing Center for Infectious Disease"/>
            <person name="Wu L."/>
            <person name="Ma J."/>
        </authorList>
    </citation>
    <scope>NUCLEOTIDE SEQUENCE [LARGE SCALE GENOMIC DNA]</scope>
    <source>
        <strain evidence="10">CECT 8570</strain>
    </source>
</reference>
<keyword evidence="3" id="KW-1003">Cell membrane</keyword>
<sequence length="444" mass="47807">MTPPFERRAVLPLAGLYVFRMLGLFMVLPVLSLYGDAYSGASAALLGVALGAYGFSQAILQIPFGYLSDRFGRKPLITIGLLLFAAGSVLAAVADSVYGLIAGRVLQGCGAIASVLMAFVADLTAEENRTKAMALIGASIGVAFSLALILGPLVTESFGLAGVFWLTAVLALSGLGLLWYVVPAAPVRVMPQRLDWGSVFRDLELWRLNIGIFALHFVLMATFIAMPRYLELYGLPREQHWLLYLPVMVLSFLAMLPFMILGEKRGKVKQNFIGAIALLVIVQVLLGWLQGSALLGVVMLFGFFMAFNLLEATLPSWVSKVASAEVKGTATGVYSSWQFAGAFAGGASGGVVFQAFGFGAVFALCAAILLLWLLVALFQQPPAPPVRLSLQVPEGMDAIEVTRLSTLPGVRQVTWVDTESTVLLQVDARHFDNSAISMYRWREA</sequence>